<reference evidence="1 2" key="1">
    <citation type="submission" date="2024-01" db="EMBL/GenBank/DDBJ databases">
        <title>Genome assemblies of Stephania.</title>
        <authorList>
            <person name="Yang L."/>
        </authorList>
    </citation>
    <scope>NUCLEOTIDE SEQUENCE [LARGE SCALE GENOMIC DNA]</scope>
    <source>
        <strain evidence="1">QJT</strain>
        <tissue evidence="1">Leaf</tissue>
    </source>
</reference>
<evidence type="ECO:0000313" key="1">
    <source>
        <dbReference type="EMBL" id="KAK9154969.1"/>
    </source>
</evidence>
<sequence>MSYVVLHDATTPSAYYSCSAHLIFMPLLLASWCQLLYSRAPLWPVGAVHVYPQHYDCFNLVLFFALCPCSPTPHVYDPRYTGSNACLLHCHICSIWYLASSGAMERKRDYDENLEIGRTLINHIQQLRELFKLSKYSGSNLTLMRGNLVLEEWNRALESERVISSIKLQDLRDMNQDHEYLLGNKVLDRTRLSHRFSRKCSRELSGGKEM</sequence>
<accession>A0AAP0KNN7</accession>
<proteinExistence type="predicted"/>
<name>A0AAP0KNN7_9MAGN</name>
<dbReference type="Proteomes" id="UP001417504">
    <property type="component" value="Unassembled WGS sequence"/>
</dbReference>
<evidence type="ECO:0000313" key="2">
    <source>
        <dbReference type="Proteomes" id="UP001417504"/>
    </source>
</evidence>
<protein>
    <submittedName>
        <fullName evidence="1">Uncharacterized protein</fullName>
    </submittedName>
</protein>
<dbReference type="EMBL" id="JBBNAE010000001">
    <property type="protein sequence ID" value="KAK9154969.1"/>
    <property type="molecule type" value="Genomic_DNA"/>
</dbReference>
<keyword evidence="2" id="KW-1185">Reference proteome</keyword>
<comment type="caution">
    <text evidence="1">The sequence shown here is derived from an EMBL/GenBank/DDBJ whole genome shotgun (WGS) entry which is preliminary data.</text>
</comment>
<dbReference type="AlphaFoldDB" id="A0AAP0KNN7"/>
<gene>
    <name evidence="1" type="ORF">Sjap_002449</name>
</gene>
<organism evidence="1 2">
    <name type="scientific">Stephania japonica</name>
    <dbReference type="NCBI Taxonomy" id="461633"/>
    <lineage>
        <taxon>Eukaryota</taxon>
        <taxon>Viridiplantae</taxon>
        <taxon>Streptophyta</taxon>
        <taxon>Embryophyta</taxon>
        <taxon>Tracheophyta</taxon>
        <taxon>Spermatophyta</taxon>
        <taxon>Magnoliopsida</taxon>
        <taxon>Ranunculales</taxon>
        <taxon>Menispermaceae</taxon>
        <taxon>Menispermoideae</taxon>
        <taxon>Cissampelideae</taxon>
        <taxon>Stephania</taxon>
    </lineage>
</organism>